<dbReference type="OrthoDB" id="9806477at2"/>
<evidence type="ECO:0000313" key="2">
    <source>
        <dbReference type="EMBL" id="ASJ24702.1"/>
    </source>
</evidence>
<dbReference type="Proteomes" id="UP000197424">
    <property type="component" value="Chromosome"/>
</dbReference>
<proteinExistence type="predicted"/>
<dbReference type="RefSeq" id="WP_012697176.1">
    <property type="nucleotide sequence ID" value="NZ_CP022115.1"/>
</dbReference>
<dbReference type="OMA" id="YDELMFS"/>
<dbReference type="EMBL" id="CP022115">
    <property type="protein sequence ID" value="ASJ24702.1"/>
    <property type="molecule type" value="Genomic_DNA"/>
</dbReference>
<dbReference type="SUPFAM" id="SSF55785">
    <property type="entry name" value="PYP-like sensor domain (PAS domain)"/>
    <property type="match status" value="1"/>
</dbReference>
<dbReference type="Gene3D" id="3.30.450.20">
    <property type="entry name" value="PAS domain"/>
    <property type="match status" value="1"/>
</dbReference>
<dbReference type="GeneID" id="75108865"/>
<dbReference type="CDD" id="cd00130">
    <property type="entry name" value="PAS"/>
    <property type="match status" value="1"/>
</dbReference>
<name>A0A248LJ79_9NEIS</name>
<protein>
    <submittedName>
        <fullName evidence="2">Aer</fullName>
    </submittedName>
</protein>
<feature type="domain" description="PAS" evidence="1">
    <location>
        <begin position="18"/>
        <end position="73"/>
    </location>
</feature>
<dbReference type="Pfam" id="PF00989">
    <property type="entry name" value="PAS"/>
    <property type="match status" value="1"/>
</dbReference>
<dbReference type="InterPro" id="IPR013767">
    <property type="entry name" value="PAS_fold"/>
</dbReference>
<dbReference type="InterPro" id="IPR000014">
    <property type="entry name" value="PAS"/>
</dbReference>
<dbReference type="PROSITE" id="PS50112">
    <property type="entry name" value="PAS"/>
    <property type="match status" value="1"/>
</dbReference>
<dbReference type="GO" id="GO:0006355">
    <property type="term" value="P:regulation of DNA-templated transcription"/>
    <property type="evidence" value="ECO:0007669"/>
    <property type="project" value="InterPro"/>
</dbReference>
<dbReference type="NCBIfam" id="TIGR00229">
    <property type="entry name" value="sensory_box"/>
    <property type="match status" value="1"/>
</dbReference>
<dbReference type="AlphaFoldDB" id="A0A248LJ79"/>
<dbReference type="InterPro" id="IPR035965">
    <property type="entry name" value="PAS-like_dom_sf"/>
</dbReference>
<organism evidence="2 3">
    <name type="scientific">Laribacter hongkongensis</name>
    <dbReference type="NCBI Taxonomy" id="168471"/>
    <lineage>
        <taxon>Bacteria</taxon>
        <taxon>Pseudomonadati</taxon>
        <taxon>Pseudomonadota</taxon>
        <taxon>Betaproteobacteria</taxon>
        <taxon>Neisseriales</taxon>
        <taxon>Aquaspirillaceae</taxon>
        <taxon>Laribacter</taxon>
    </lineage>
</organism>
<evidence type="ECO:0000259" key="1">
    <source>
        <dbReference type="PROSITE" id="PS50112"/>
    </source>
</evidence>
<accession>A0A248LJ79</accession>
<reference evidence="3" key="1">
    <citation type="submission" date="2017-06" db="EMBL/GenBank/DDBJ databases">
        <title>Whole genome sequence of Laribacter hongkongensis LHGZ1.</title>
        <authorList>
            <person name="Chen D."/>
            <person name="Wu H."/>
            <person name="Chen J."/>
        </authorList>
    </citation>
    <scope>NUCLEOTIDE SEQUENCE [LARGE SCALE GENOMIC DNA]</scope>
    <source>
        <strain evidence="3">LHGZ1</strain>
    </source>
</reference>
<sequence length="182" mass="20528">MSAASEKEVILPADDLIITKTDGRGQITYANRTFMRITGFDEISVLGKPHNIIRHPDMPRGVFRLMWKTLASQREFFGFVKNYTVDGGFYWVFANVTPDMGADGKLKGYFSVRRSAPRAAVETISRLYAGMREVEARHGKAEAPDSSCQWLQDELSRQGAESYEQFVIELNRRQPASTLALS</sequence>
<evidence type="ECO:0000313" key="3">
    <source>
        <dbReference type="Proteomes" id="UP000197424"/>
    </source>
</evidence>
<gene>
    <name evidence="2" type="primary">aer</name>
    <name evidence="2" type="ORF">LHGZ1_1871</name>
</gene>